<feature type="compositionally biased region" description="Low complexity" evidence="4">
    <location>
        <begin position="811"/>
        <end position="821"/>
    </location>
</feature>
<proteinExistence type="predicted"/>
<sequence length="1291" mass="137207">MSEPIASDVGCGTSSEERTSRLEQLAERARRLRTELGRTSGASGSSSGDSAALHETRQPSEPTAAVQVSAASVSAAASAATSIGGASAAAAVPRLAVPAAAADAQLELIMAADPMLAGWAVCDNNNNNSDGRVFYDCASTGEASSSCASPSAAAPAAAVTPWAAVATAAAAAAAAEQQQHQQLICPGAISSIHSLRVSVNKIELSPAFAEHLATSSRNIALRYVVPAVPTIRGEDTPPTTQDVVMVQCRQVLDGGSTLVFDHASAHQLQLTAETLPELTSQPLLLQLLAESADLASALGPQFSAVAQAEVAWHEALFAEPLARRIEAELLADVGPQQSPFVAGRVSLLVSLHTETATSGLESPESDHHSGDLEAHGVHLKVWMEEVRLKVPSLRGVFLVLKMGPEQEICGHVVGDGQRSEGAELVGQIRTSALSERPAWSIDVKRQKLLRGPEPNNMFLQLWQGVELLGLARVSIPALRNENVRELCSGGSRNCVRVASEDVPILSIDTGCKLGEVRITLSAENPSLAEQSLMRECSRRLFAPTAPCRSPPASRSSTPRSSAQVPGARLANLRLSVPVSNRAVATWFGKEFREHLAEALRISPSRLRIVRVGQEPPALQVEVGLGPPGEPPPQAVLEDLSAQLAFPGSRLWLGGLASYLLPVSESRGLRSSSSSRESSPRPRQVRKASRSPDDNSMAVVAKDLQEQIFQVIWASGVEPSLAFSVLDRDGDGQIAISDFAAVLQELGLRVHLEADVAAALGAGAMRGGQVDAAAFIQQYVAWMYHRHGLALGTQSNGGTPRASDRTSDGETQQQQQRQQQEQQHPHRDTFRMPAAKGGGRCMQLPSYVLFAFLDPEGIGKIRLETMYRFAAACLGLNPEAAARGTALCDQHDVGHITYRDFRRYLDHIDFLQSKRHTPESAVAQRSLRQNVRAVLELAEVPGGAAMEIPGSAALIAEVLELRGRSLDSQVSVSGFQELLLDLRLPADVASPLLEWMEAVNSAIAPQPPQIESKPTYRSMLGVLQHARALLNGHLEGLFGACLVAGADLSVLLGFAMRRPGRSLSDEELAKALDLVGVDLSSLDLGEVLFVLDPHGYGHSAGKVAFITVIMDSFCERAFPDCRLIVVTFSAAISACEKAMNWKAALALVGDMRASSVALNDFTFSAAISACEKGSRWELALELFAEAQSGPVNPGVWIHNAVASALEKGGQLEKLLSLLGGMRKDGPQPDLVTYNAALAACRASYSWQAALDLFSEIRGSRAEPDEIAMEATWAACHGAGRMAPLPDMAVTLS</sequence>
<keyword evidence="2" id="KW-0106">Calcium</keyword>
<dbReference type="PROSITE" id="PS51375">
    <property type="entry name" value="PPR"/>
    <property type="match status" value="2"/>
</dbReference>
<organism evidence="6 7">
    <name type="scientific">Polarella glacialis</name>
    <name type="common">Dinoflagellate</name>
    <dbReference type="NCBI Taxonomy" id="89957"/>
    <lineage>
        <taxon>Eukaryota</taxon>
        <taxon>Sar</taxon>
        <taxon>Alveolata</taxon>
        <taxon>Dinophyceae</taxon>
        <taxon>Suessiales</taxon>
        <taxon>Suessiaceae</taxon>
        <taxon>Polarella</taxon>
    </lineage>
</organism>
<keyword evidence="1" id="KW-0677">Repeat</keyword>
<dbReference type="Proteomes" id="UP000626109">
    <property type="component" value="Unassembled WGS sequence"/>
</dbReference>
<dbReference type="InterPro" id="IPR011992">
    <property type="entry name" value="EF-hand-dom_pair"/>
</dbReference>
<gene>
    <name evidence="6" type="ORF">PGLA2088_LOCUS22940</name>
</gene>
<dbReference type="PROSITE" id="PS00018">
    <property type="entry name" value="EF_HAND_1"/>
    <property type="match status" value="1"/>
</dbReference>
<dbReference type="PANTHER" id="PTHR47447">
    <property type="entry name" value="OS03G0856100 PROTEIN"/>
    <property type="match status" value="1"/>
</dbReference>
<feature type="compositionally biased region" description="Low complexity" evidence="4">
    <location>
        <begin position="544"/>
        <end position="562"/>
    </location>
</feature>
<dbReference type="GO" id="GO:0005509">
    <property type="term" value="F:calcium ion binding"/>
    <property type="evidence" value="ECO:0007669"/>
    <property type="project" value="InterPro"/>
</dbReference>
<accession>A0A813JKJ5</accession>
<evidence type="ECO:0000256" key="2">
    <source>
        <dbReference type="ARBA" id="ARBA00022837"/>
    </source>
</evidence>
<dbReference type="Gene3D" id="1.25.40.10">
    <property type="entry name" value="Tetratricopeptide repeat domain"/>
    <property type="match status" value="1"/>
</dbReference>
<feature type="region of interest" description="Disordered" evidence="4">
    <location>
        <begin position="544"/>
        <end position="564"/>
    </location>
</feature>
<dbReference type="EMBL" id="CAJNNW010026071">
    <property type="protein sequence ID" value="CAE8682436.1"/>
    <property type="molecule type" value="Genomic_DNA"/>
</dbReference>
<dbReference type="InterPro" id="IPR002048">
    <property type="entry name" value="EF_hand_dom"/>
</dbReference>
<feature type="region of interest" description="Disordered" evidence="4">
    <location>
        <begin position="668"/>
        <end position="695"/>
    </location>
</feature>
<name>A0A813JKJ5_POLGL</name>
<evidence type="ECO:0000313" key="7">
    <source>
        <dbReference type="Proteomes" id="UP000626109"/>
    </source>
</evidence>
<feature type="non-terminal residue" evidence="6">
    <location>
        <position position="1291"/>
    </location>
</feature>
<dbReference type="InterPro" id="IPR011990">
    <property type="entry name" value="TPR-like_helical_dom_sf"/>
</dbReference>
<evidence type="ECO:0000256" key="4">
    <source>
        <dbReference type="SAM" id="MobiDB-lite"/>
    </source>
</evidence>
<dbReference type="PROSITE" id="PS50222">
    <property type="entry name" value="EF_HAND_2"/>
    <property type="match status" value="1"/>
</dbReference>
<dbReference type="PANTHER" id="PTHR47447:SF17">
    <property type="entry name" value="OS12G0638900 PROTEIN"/>
    <property type="match status" value="1"/>
</dbReference>
<reference evidence="6" key="1">
    <citation type="submission" date="2021-02" db="EMBL/GenBank/DDBJ databases">
        <authorList>
            <person name="Dougan E. K."/>
            <person name="Rhodes N."/>
            <person name="Thang M."/>
            <person name="Chan C."/>
        </authorList>
    </citation>
    <scope>NUCLEOTIDE SEQUENCE</scope>
</reference>
<protein>
    <recommendedName>
        <fullName evidence="5">EF-hand domain-containing protein</fullName>
    </recommendedName>
</protein>
<evidence type="ECO:0000256" key="3">
    <source>
        <dbReference type="PROSITE-ProRule" id="PRU00708"/>
    </source>
</evidence>
<feature type="region of interest" description="Disordered" evidence="4">
    <location>
        <begin position="792"/>
        <end position="833"/>
    </location>
</feature>
<dbReference type="Pfam" id="PF01535">
    <property type="entry name" value="PPR"/>
    <property type="match status" value="2"/>
</dbReference>
<evidence type="ECO:0000256" key="1">
    <source>
        <dbReference type="ARBA" id="ARBA00022737"/>
    </source>
</evidence>
<dbReference type="SUPFAM" id="SSF47473">
    <property type="entry name" value="EF-hand"/>
    <property type="match status" value="1"/>
</dbReference>
<dbReference type="InterPro" id="IPR018247">
    <property type="entry name" value="EF_Hand_1_Ca_BS"/>
</dbReference>
<comment type="caution">
    <text evidence="6">The sequence shown here is derived from an EMBL/GenBank/DDBJ whole genome shotgun (WGS) entry which is preliminary data.</text>
</comment>
<dbReference type="Gene3D" id="1.10.238.10">
    <property type="entry name" value="EF-hand"/>
    <property type="match status" value="1"/>
</dbReference>
<feature type="domain" description="EF-hand" evidence="5">
    <location>
        <begin position="721"/>
        <end position="748"/>
    </location>
</feature>
<feature type="repeat" description="PPR" evidence="3">
    <location>
        <begin position="1158"/>
        <end position="1192"/>
    </location>
</feature>
<evidence type="ECO:0000259" key="5">
    <source>
        <dbReference type="PROSITE" id="PS50222"/>
    </source>
</evidence>
<feature type="compositionally biased region" description="Basic and acidic residues" evidence="4">
    <location>
        <begin position="15"/>
        <end position="36"/>
    </location>
</feature>
<feature type="region of interest" description="Disordered" evidence="4">
    <location>
        <begin position="1"/>
        <end position="65"/>
    </location>
</feature>
<dbReference type="InterPro" id="IPR002885">
    <property type="entry name" value="PPR_rpt"/>
</dbReference>
<feature type="compositionally biased region" description="Low complexity" evidence="4">
    <location>
        <begin position="37"/>
        <end position="51"/>
    </location>
</feature>
<feature type="repeat" description="PPR" evidence="3">
    <location>
        <begin position="1228"/>
        <end position="1262"/>
    </location>
</feature>
<evidence type="ECO:0000313" key="6">
    <source>
        <dbReference type="EMBL" id="CAE8682436.1"/>
    </source>
</evidence>